<accession>A0A1Y6CXD5</accession>
<dbReference type="PROSITE" id="PS50234">
    <property type="entry name" value="VWFA"/>
    <property type="match status" value="1"/>
</dbReference>
<dbReference type="RefSeq" id="WP_085213457.1">
    <property type="nucleotide sequence ID" value="NZ_FXAM01000001.1"/>
</dbReference>
<feature type="domain" description="VWFA" evidence="1">
    <location>
        <begin position="82"/>
        <end position="285"/>
    </location>
</feature>
<proteinExistence type="predicted"/>
<evidence type="ECO:0000259" key="1">
    <source>
        <dbReference type="PROSITE" id="PS50234"/>
    </source>
</evidence>
<dbReference type="CDD" id="cd00198">
    <property type="entry name" value="vWFA"/>
    <property type="match status" value="1"/>
</dbReference>
<protein>
    <submittedName>
        <fullName evidence="2">MxaC protein</fullName>
    </submittedName>
</protein>
<dbReference type="Gene3D" id="3.40.50.410">
    <property type="entry name" value="von Willebrand factor, type A domain"/>
    <property type="match status" value="1"/>
</dbReference>
<dbReference type="EMBL" id="FXAM01000001">
    <property type="protein sequence ID" value="SMF95328.1"/>
    <property type="molecule type" value="Genomic_DNA"/>
</dbReference>
<reference evidence="2 3" key="1">
    <citation type="submission" date="2016-12" db="EMBL/GenBank/DDBJ databases">
        <authorList>
            <person name="Song W.-J."/>
            <person name="Kurnit D.M."/>
        </authorList>
    </citation>
    <scope>NUCLEOTIDE SEQUENCE [LARGE SCALE GENOMIC DNA]</scope>
    <source>
        <strain evidence="2 3">175</strain>
    </source>
</reference>
<dbReference type="OrthoDB" id="6206554at2"/>
<gene>
    <name evidence="2" type="ORF">SAMN02949497_2689</name>
</gene>
<dbReference type="SUPFAM" id="SSF53300">
    <property type="entry name" value="vWA-like"/>
    <property type="match status" value="1"/>
</dbReference>
<dbReference type="InterPro" id="IPR036465">
    <property type="entry name" value="vWFA_dom_sf"/>
</dbReference>
<keyword evidence="3" id="KW-1185">Reference proteome</keyword>
<organism evidence="2 3">
    <name type="scientific">Methylomagnum ishizawai</name>
    <dbReference type="NCBI Taxonomy" id="1760988"/>
    <lineage>
        <taxon>Bacteria</taxon>
        <taxon>Pseudomonadati</taxon>
        <taxon>Pseudomonadota</taxon>
        <taxon>Gammaproteobacteria</taxon>
        <taxon>Methylococcales</taxon>
        <taxon>Methylococcaceae</taxon>
        <taxon>Methylomagnum</taxon>
    </lineage>
</organism>
<dbReference type="Proteomes" id="UP000192923">
    <property type="component" value="Unassembled WGS sequence"/>
</dbReference>
<evidence type="ECO:0000313" key="3">
    <source>
        <dbReference type="Proteomes" id="UP000192923"/>
    </source>
</evidence>
<dbReference type="SMART" id="SM00327">
    <property type="entry name" value="VWA"/>
    <property type="match status" value="1"/>
</dbReference>
<dbReference type="Pfam" id="PF13519">
    <property type="entry name" value="VWA_2"/>
    <property type="match status" value="1"/>
</dbReference>
<evidence type="ECO:0000313" key="2">
    <source>
        <dbReference type="EMBL" id="SMF95328.1"/>
    </source>
</evidence>
<name>A0A1Y6CXD5_9GAMM</name>
<dbReference type="InterPro" id="IPR002035">
    <property type="entry name" value="VWF_A"/>
</dbReference>
<sequence>MNLELAEPWALLLGLGAILPWLARPPALLYSALALVPDDPVSTGLDRLLKCAGSAAALCLALALAGPYLREQWVEKTGTGAHIVLLLDRSSSMNENFTGKYLGAKTSESKSAVARQLLGEFVARREHDLFAMVDFAAAPVYVLPLTEDRAAVEAAIAAAGGRGHGITHIAPGLAMALDFFAGRPPTGSRIVLLVSDGAARIDEETRDRLRQSFQETRTGLYWIYLRNPNSGRLADKPANPNESTTPEYFLDQYFQSLGIPYRAFEADNPAAMRAAIAEVERLENLPLRYREKLPRQDLSGWCYGAALPWLLLLIAAKTLEIETWHA</sequence>
<dbReference type="STRING" id="1760988.SAMN02949497_2689"/>
<dbReference type="AlphaFoldDB" id="A0A1Y6CXD5"/>